<organism evidence="1 2">
    <name type="scientific">Ranatra chinensis</name>
    <dbReference type="NCBI Taxonomy" id="642074"/>
    <lineage>
        <taxon>Eukaryota</taxon>
        <taxon>Metazoa</taxon>
        <taxon>Ecdysozoa</taxon>
        <taxon>Arthropoda</taxon>
        <taxon>Hexapoda</taxon>
        <taxon>Insecta</taxon>
        <taxon>Pterygota</taxon>
        <taxon>Neoptera</taxon>
        <taxon>Paraneoptera</taxon>
        <taxon>Hemiptera</taxon>
        <taxon>Heteroptera</taxon>
        <taxon>Panheteroptera</taxon>
        <taxon>Nepomorpha</taxon>
        <taxon>Nepidae</taxon>
        <taxon>Ranatrinae</taxon>
        <taxon>Ranatra</taxon>
    </lineage>
</organism>
<proteinExistence type="predicted"/>
<reference evidence="1 2" key="1">
    <citation type="submission" date="2024-07" db="EMBL/GenBank/DDBJ databases">
        <title>Chromosome-level genome assembly of the water stick insect Ranatra chinensis (Heteroptera: Nepidae).</title>
        <authorList>
            <person name="Liu X."/>
        </authorList>
    </citation>
    <scope>NUCLEOTIDE SEQUENCE [LARGE SCALE GENOMIC DNA]</scope>
    <source>
        <strain evidence="1">Cailab_2021Rc</strain>
        <tissue evidence="1">Muscle</tissue>
    </source>
</reference>
<sequence>MAYLRVGGFITIKISPGQRQLVVKFHLSKRVRQPLLGRFAPPTTMRFVRPSSSTLCLANPRPRSIDSLWKLMDPSISLWCHVGMFTSGLGRPKKIALTLMRKKGAGGRLSFRKSFCSKLTKQIAVMFA</sequence>
<evidence type="ECO:0000313" key="2">
    <source>
        <dbReference type="Proteomes" id="UP001558652"/>
    </source>
</evidence>
<gene>
    <name evidence="1" type="ORF">AAG570_009961</name>
</gene>
<evidence type="ECO:0000313" key="1">
    <source>
        <dbReference type="EMBL" id="KAL1138272.1"/>
    </source>
</evidence>
<dbReference type="Proteomes" id="UP001558652">
    <property type="component" value="Unassembled WGS sequence"/>
</dbReference>
<comment type="caution">
    <text evidence="1">The sequence shown here is derived from an EMBL/GenBank/DDBJ whole genome shotgun (WGS) entry which is preliminary data.</text>
</comment>
<name>A0ABD0YQR6_9HEMI</name>
<accession>A0ABD0YQR6</accession>
<dbReference type="EMBL" id="JBFDAA010000004">
    <property type="protein sequence ID" value="KAL1138272.1"/>
    <property type="molecule type" value="Genomic_DNA"/>
</dbReference>
<keyword evidence="2" id="KW-1185">Reference proteome</keyword>
<protein>
    <submittedName>
        <fullName evidence="1">Uncharacterized protein</fullName>
    </submittedName>
</protein>
<dbReference type="AlphaFoldDB" id="A0ABD0YQR6"/>